<dbReference type="AlphaFoldDB" id="A0A0A0EZ75"/>
<reference evidence="2 3" key="1">
    <citation type="submission" date="2013-08" db="EMBL/GenBank/DDBJ databases">
        <title>Genome sequencing of Lysobacter.</title>
        <authorList>
            <person name="Zhang S."/>
            <person name="Wang G."/>
        </authorList>
    </citation>
    <scope>NUCLEOTIDE SEQUENCE [LARGE SCALE GENOMIC DNA]</scope>
    <source>
        <strain evidence="2 3">GH1-9</strain>
    </source>
</reference>
<dbReference type="RefSeq" id="WP_036133484.1">
    <property type="nucleotide sequence ID" value="NZ_AVPU01000001.1"/>
</dbReference>
<dbReference type="EMBL" id="AVPU01000001">
    <property type="protein sequence ID" value="KGM56256.1"/>
    <property type="molecule type" value="Genomic_DNA"/>
</dbReference>
<evidence type="ECO:0000256" key="1">
    <source>
        <dbReference type="SAM" id="Phobius"/>
    </source>
</evidence>
<keyword evidence="1" id="KW-0472">Membrane</keyword>
<keyword evidence="1" id="KW-1133">Transmembrane helix</keyword>
<feature type="transmembrane region" description="Helical" evidence="1">
    <location>
        <begin position="12"/>
        <end position="32"/>
    </location>
</feature>
<keyword evidence="1" id="KW-0812">Transmembrane</keyword>
<keyword evidence="3" id="KW-1185">Reference proteome</keyword>
<gene>
    <name evidence="2" type="ORF">N800_08615</name>
</gene>
<proteinExistence type="predicted"/>
<protein>
    <submittedName>
        <fullName evidence="2">Uncharacterized protein</fullName>
    </submittedName>
</protein>
<name>A0A0A0EZ75_9GAMM</name>
<evidence type="ECO:0000313" key="2">
    <source>
        <dbReference type="EMBL" id="KGM56256.1"/>
    </source>
</evidence>
<dbReference type="Proteomes" id="UP000029998">
    <property type="component" value="Unassembled WGS sequence"/>
</dbReference>
<evidence type="ECO:0000313" key="3">
    <source>
        <dbReference type="Proteomes" id="UP000029998"/>
    </source>
</evidence>
<sequence>MTQPEWLYLSRTLEAGLLAAFVVLMLGLLLCAHRAYHLRVLRAGHEHRLAMMAAGAVATAQRDRRARLESAPDSTALRTAPVVGKAPRELGELFRFESYRDADGFFDPAGLDPCDEAAFYHHDDDDDRLCHCCGETFDRCRSTYRGDEVRA</sequence>
<accession>A0A0A0EZ75</accession>
<comment type="caution">
    <text evidence="2">The sequence shown here is derived from an EMBL/GenBank/DDBJ whole genome shotgun (WGS) entry which is preliminary data.</text>
</comment>
<organism evidence="2 3">
    <name type="scientific">Lysobacter daejeonensis GH1-9</name>
    <dbReference type="NCBI Taxonomy" id="1385517"/>
    <lineage>
        <taxon>Bacteria</taxon>
        <taxon>Pseudomonadati</taxon>
        <taxon>Pseudomonadota</taxon>
        <taxon>Gammaproteobacteria</taxon>
        <taxon>Lysobacterales</taxon>
        <taxon>Lysobacteraceae</taxon>
        <taxon>Aerolutibacter</taxon>
    </lineage>
</organism>